<reference evidence="2 3" key="1">
    <citation type="submission" date="2021-01" db="EMBL/GenBank/DDBJ databases">
        <title>Genome public.</title>
        <authorList>
            <person name="Liu C."/>
            <person name="Sun Q."/>
        </authorList>
    </citation>
    <scope>NUCLEOTIDE SEQUENCE [LARGE SCALE GENOMIC DNA]</scope>
    <source>
        <strain evidence="2 3">YIM B02515</strain>
    </source>
</reference>
<proteinExistence type="predicted"/>
<keyword evidence="3" id="KW-1185">Reference proteome</keyword>
<name>A0ABS1TGV6_9CLOT</name>
<dbReference type="RefSeq" id="WP_202751375.1">
    <property type="nucleotide sequence ID" value="NZ_JAESWC010000025.1"/>
</dbReference>
<dbReference type="Proteomes" id="UP000632377">
    <property type="component" value="Unassembled WGS sequence"/>
</dbReference>
<evidence type="ECO:0000259" key="1">
    <source>
        <dbReference type="Pfam" id="PF20038"/>
    </source>
</evidence>
<evidence type="ECO:0000313" key="3">
    <source>
        <dbReference type="Proteomes" id="UP000632377"/>
    </source>
</evidence>
<dbReference type="Pfam" id="PF20038">
    <property type="entry name" value="HTH_59"/>
    <property type="match status" value="1"/>
</dbReference>
<protein>
    <recommendedName>
        <fullName evidence="1">Helix-turn-helix domain-containing protein</fullName>
    </recommendedName>
</protein>
<dbReference type="EMBL" id="JAESWC010000025">
    <property type="protein sequence ID" value="MBL4938613.1"/>
    <property type="molecule type" value="Genomic_DNA"/>
</dbReference>
<organism evidence="2 3">
    <name type="scientific">Clostridium rhizosphaerae</name>
    <dbReference type="NCBI Taxonomy" id="2803861"/>
    <lineage>
        <taxon>Bacteria</taxon>
        <taxon>Bacillati</taxon>
        <taxon>Bacillota</taxon>
        <taxon>Clostridia</taxon>
        <taxon>Eubacteriales</taxon>
        <taxon>Clostridiaceae</taxon>
        <taxon>Clostridium</taxon>
    </lineage>
</organism>
<sequence>MSNISIITMENRRLYPAQVYNSEDKELINTIVSIDGIYDLLYRGQKILVISNQYDQQGNNLEIFYGQLEKEDIKCIFNISEEESNRELNSVMTLSEAARKWGLSDGSTIRKAIERGKFEKYEIKQAGDVWITTYSAMERVFGDIKNEEDAFIIYDDFLYYIFRHYNSDASFDYLKGEYLEKKIKENEEAYQYIKEVFTKALSAIRDNRNVIFKKKRNNKVMMVMCTEKELFHYVEYLPFRRMMSSKRCQQLLEDLRDV</sequence>
<feature type="domain" description="Helix-turn-helix" evidence="1">
    <location>
        <begin position="88"/>
        <end position="145"/>
    </location>
</feature>
<gene>
    <name evidence="2" type="ORF">JK636_23185</name>
</gene>
<comment type="caution">
    <text evidence="2">The sequence shown here is derived from an EMBL/GenBank/DDBJ whole genome shotgun (WGS) entry which is preliminary data.</text>
</comment>
<evidence type="ECO:0000313" key="2">
    <source>
        <dbReference type="EMBL" id="MBL4938613.1"/>
    </source>
</evidence>
<accession>A0ABS1TGV6</accession>
<dbReference type="InterPro" id="IPR045403">
    <property type="entry name" value="HTH_59_Firmicutes_type"/>
</dbReference>